<dbReference type="PANTHER" id="PTHR34145">
    <property type="entry name" value="OS02G0105600 PROTEIN"/>
    <property type="match status" value="1"/>
</dbReference>
<feature type="domain" description="At1g61320/AtMIF1 LRR" evidence="1">
    <location>
        <begin position="146"/>
        <end position="227"/>
    </location>
</feature>
<dbReference type="EMBL" id="JACXVP010000012">
    <property type="protein sequence ID" value="KAG5572690.1"/>
    <property type="molecule type" value="Genomic_DNA"/>
</dbReference>
<reference evidence="2 3" key="1">
    <citation type="submission" date="2020-09" db="EMBL/GenBank/DDBJ databases">
        <title>De no assembly of potato wild relative species, Solanum commersonii.</title>
        <authorList>
            <person name="Cho K."/>
        </authorList>
    </citation>
    <scope>NUCLEOTIDE SEQUENCE [LARGE SCALE GENOMIC DNA]</scope>
    <source>
        <strain evidence="2">LZ3.2</strain>
        <tissue evidence="2">Leaf</tissue>
    </source>
</reference>
<evidence type="ECO:0000313" key="3">
    <source>
        <dbReference type="Proteomes" id="UP000824120"/>
    </source>
</evidence>
<organism evidence="2 3">
    <name type="scientific">Solanum commersonii</name>
    <name type="common">Commerson's wild potato</name>
    <name type="synonym">Commerson's nightshade</name>
    <dbReference type="NCBI Taxonomy" id="4109"/>
    <lineage>
        <taxon>Eukaryota</taxon>
        <taxon>Viridiplantae</taxon>
        <taxon>Streptophyta</taxon>
        <taxon>Embryophyta</taxon>
        <taxon>Tracheophyta</taxon>
        <taxon>Spermatophyta</taxon>
        <taxon>Magnoliopsida</taxon>
        <taxon>eudicotyledons</taxon>
        <taxon>Gunneridae</taxon>
        <taxon>Pentapetalae</taxon>
        <taxon>asterids</taxon>
        <taxon>lamiids</taxon>
        <taxon>Solanales</taxon>
        <taxon>Solanaceae</taxon>
        <taxon>Solanoideae</taxon>
        <taxon>Solaneae</taxon>
        <taxon>Solanum</taxon>
    </lineage>
</organism>
<sequence length="470" mass="54767">MAKRVCREDRISELPVHIIHQILCRTNLEVKEAARSCILSKRWYYCWSSRPTIIFHQFQGKINMALENYVKLVDQSLQSHVEQNLHLEQFILVYQDRELDSHLDHWIELAVKLNIRVLEIYASFLRSYSLPDVIYDAKNLKIVVTQDLYLYYVHIFDVQLQRIIHRSPFIRTLTLFACGGINKLQVCGPVHLENLIVVCCEFDSVILQAPNLKYFEYDNHVLAKLLFWMDTILYKHSSSPVPASQTNSFEMYPTKIQSEKLKRFTLVGLKSLEKVTIQAPNLLEFDYNGDKMPFPSMNPSSLERSQLNFVLTSTNFGSVERSWYTNIHHFVQKINYSKGLILVIFFRKTNNILIYENPREIVIPPSNDIEIVIAPIQSVESIIIKLMLYCPRIMSILPCINSKVLQVLSALKGCTQRQKCSKECPFSTELFHNHHKLKEVIRCNGVTIEKGRTSIWYSWLKSTSLIDQSD</sequence>
<protein>
    <recommendedName>
        <fullName evidence="1">At1g61320/AtMIF1 LRR domain-containing protein</fullName>
    </recommendedName>
</protein>
<keyword evidence="3" id="KW-1185">Reference proteome</keyword>
<dbReference type="Pfam" id="PF23622">
    <property type="entry name" value="LRR_At1g61320_AtMIF1"/>
    <property type="match status" value="1"/>
</dbReference>
<dbReference type="InterPro" id="IPR036047">
    <property type="entry name" value="F-box-like_dom_sf"/>
</dbReference>
<dbReference type="Proteomes" id="UP000824120">
    <property type="component" value="Chromosome 12"/>
</dbReference>
<dbReference type="InterPro" id="IPR053772">
    <property type="entry name" value="At1g61320/At1g61330-like"/>
</dbReference>
<gene>
    <name evidence="2" type="ORF">H5410_062456</name>
</gene>
<name>A0A9J5WAW6_SOLCO</name>
<dbReference type="PANTHER" id="PTHR34145:SF28">
    <property type="entry name" value="F-BOX DOMAIN-CONTAINING PROTEIN"/>
    <property type="match status" value="1"/>
</dbReference>
<evidence type="ECO:0000313" key="2">
    <source>
        <dbReference type="EMBL" id="KAG5572690.1"/>
    </source>
</evidence>
<accession>A0A9J5WAW6</accession>
<dbReference type="AlphaFoldDB" id="A0A9J5WAW6"/>
<comment type="caution">
    <text evidence="2">The sequence shown here is derived from an EMBL/GenBank/DDBJ whole genome shotgun (WGS) entry which is preliminary data.</text>
</comment>
<dbReference type="OrthoDB" id="1304049at2759"/>
<proteinExistence type="predicted"/>
<dbReference type="SUPFAM" id="SSF81383">
    <property type="entry name" value="F-box domain"/>
    <property type="match status" value="1"/>
</dbReference>
<evidence type="ECO:0000259" key="1">
    <source>
        <dbReference type="Pfam" id="PF23622"/>
    </source>
</evidence>
<dbReference type="InterPro" id="IPR055357">
    <property type="entry name" value="LRR_At1g61320_AtMIF1"/>
</dbReference>